<evidence type="ECO:0000259" key="1">
    <source>
        <dbReference type="Pfam" id="PF00305"/>
    </source>
</evidence>
<dbReference type="InterPro" id="IPR013819">
    <property type="entry name" value="LipOase_C"/>
</dbReference>
<dbReference type="GO" id="GO:0046872">
    <property type="term" value="F:metal ion binding"/>
    <property type="evidence" value="ECO:0007669"/>
    <property type="project" value="InterPro"/>
</dbReference>
<comment type="caution">
    <text evidence="2">The sequence shown here is derived from an EMBL/GenBank/DDBJ whole genome shotgun (WGS) entry which is preliminary data.</text>
</comment>
<dbReference type="Gene3D" id="3.10.450.60">
    <property type="match status" value="1"/>
</dbReference>
<dbReference type="Pfam" id="PF00305">
    <property type="entry name" value="Lipoxygenase"/>
    <property type="match status" value="1"/>
</dbReference>
<protein>
    <recommendedName>
        <fullName evidence="1">Lipoxygenase domain-containing protein</fullName>
    </recommendedName>
</protein>
<sequence length="156" mass="17422">MGVASSEQICLFGCQIFDVSSRSTGVASLEKIDDWPLRSKLDPEIYGSPESLITKKLVEQEIGGFMNLEESKKYLERYISVLGNNTYSNGLQPFSDSSSHKWHIKDCGTFTVAYRQKASNSICPPVFMLNHLLTELLLCESNGNAVWDSLCGDPRF</sequence>
<keyword evidence="3" id="KW-1185">Reference proteome</keyword>
<dbReference type="Proteomes" id="UP001187471">
    <property type="component" value="Unassembled WGS sequence"/>
</dbReference>
<dbReference type="EMBL" id="JAVXUO010002946">
    <property type="protein sequence ID" value="KAK2968087.1"/>
    <property type="molecule type" value="Genomic_DNA"/>
</dbReference>
<proteinExistence type="predicted"/>
<gene>
    <name evidence="2" type="ORF">RJ640_028920</name>
</gene>
<dbReference type="GO" id="GO:0016702">
    <property type="term" value="F:oxidoreductase activity, acting on single donors with incorporation of molecular oxygen, incorporation of two atoms of oxygen"/>
    <property type="evidence" value="ECO:0007669"/>
    <property type="project" value="InterPro"/>
</dbReference>
<evidence type="ECO:0000313" key="2">
    <source>
        <dbReference type="EMBL" id="KAK2968087.1"/>
    </source>
</evidence>
<reference evidence="2" key="1">
    <citation type="submission" date="2022-12" db="EMBL/GenBank/DDBJ databases">
        <title>Draft genome assemblies for two species of Escallonia (Escalloniales).</title>
        <authorList>
            <person name="Chanderbali A."/>
            <person name="Dervinis C."/>
            <person name="Anghel I."/>
            <person name="Soltis D."/>
            <person name="Soltis P."/>
            <person name="Zapata F."/>
        </authorList>
    </citation>
    <scope>NUCLEOTIDE SEQUENCE</scope>
    <source>
        <strain evidence="2">UCBG92.1500</strain>
        <tissue evidence="2">Leaf</tissue>
    </source>
</reference>
<evidence type="ECO:0000313" key="3">
    <source>
        <dbReference type="Proteomes" id="UP001187471"/>
    </source>
</evidence>
<name>A0AA88UAM5_9ASTE</name>
<feature type="domain" description="Lipoxygenase" evidence="1">
    <location>
        <begin position="28"/>
        <end position="71"/>
    </location>
</feature>
<dbReference type="AlphaFoldDB" id="A0AA88UAM5"/>
<accession>A0AA88UAM5</accession>
<organism evidence="2 3">
    <name type="scientific">Escallonia rubra</name>
    <dbReference type="NCBI Taxonomy" id="112253"/>
    <lineage>
        <taxon>Eukaryota</taxon>
        <taxon>Viridiplantae</taxon>
        <taxon>Streptophyta</taxon>
        <taxon>Embryophyta</taxon>
        <taxon>Tracheophyta</taxon>
        <taxon>Spermatophyta</taxon>
        <taxon>Magnoliopsida</taxon>
        <taxon>eudicotyledons</taxon>
        <taxon>Gunneridae</taxon>
        <taxon>Pentapetalae</taxon>
        <taxon>asterids</taxon>
        <taxon>campanulids</taxon>
        <taxon>Escalloniales</taxon>
        <taxon>Escalloniaceae</taxon>
        <taxon>Escallonia</taxon>
    </lineage>
</organism>